<protein>
    <submittedName>
        <fullName evidence="2">Uncharacterized protein</fullName>
    </submittedName>
</protein>
<feature type="compositionally biased region" description="Polar residues" evidence="1">
    <location>
        <begin position="53"/>
        <end position="69"/>
    </location>
</feature>
<name>A0ABR4PEX9_9HELO</name>
<feature type="compositionally biased region" description="Polar residues" evidence="1">
    <location>
        <begin position="34"/>
        <end position="45"/>
    </location>
</feature>
<evidence type="ECO:0000313" key="2">
    <source>
        <dbReference type="EMBL" id="KAL3421829.1"/>
    </source>
</evidence>
<dbReference type="EMBL" id="JBFCZG010000005">
    <property type="protein sequence ID" value="KAL3421829.1"/>
    <property type="molecule type" value="Genomic_DNA"/>
</dbReference>
<feature type="region of interest" description="Disordered" evidence="1">
    <location>
        <begin position="22"/>
        <end position="72"/>
    </location>
</feature>
<comment type="caution">
    <text evidence="2">The sequence shown here is derived from an EMBL/GenBank/DDBJ whole genome shotgun (WGS) entry which is preliminary data.</text>
</comment>
<sequence>MSLNPNFAQLMARPSDIAQRIEGELPNTPPGSPNAAQPGNNTTPNPLLGSPFSVGTNEITHPNSPARSATENHIDSTRKFFDMPANSEGEDGNFSNKPRSSLWSRRERAFTNSSHLTEVGFAIFIDEDHDHPDIPPSTSTNTDTLAEQDNIRNFVRPLPLSESCDSQSWSEFCQPFQQMTRLLESLKLKQSYRRAFNINLEAFRTVFLAENVLAGILETRGLKSPQRQESLREMSIYLLKCFDIILRTENGRSGAAFACLLTSEIVQALKTPADDHGSLVETDLVLLARGVYKCFCAMTSHFERELRVPQLITAMVQYFHRGETDISWINMVVGNVEEDMEYDQGLPYFEKLEAYQKCFVEN</sequence>
<proteinExistence type="predicted"/>
<organism evidence="2 3">
    <name type="scientific">Phlyctema vagabunda</name>
    <dbReference type="NCBI Taxonomy" id="108571"/>
    <lineage>
        <taxon>Eukaryota</taxon>
        <taxon>Fungi</taxon>
        <taxon>Dikarya</taxon>
        <taxon>Ascomycota</taxon>
        <taxon>Pezizomycotina</taxon>
        <taxon>Leotiomycetes</taxon>
        <taxon>Helotiales</taxon>
        <taxon>Dermateaceae</taxon>
        <taxon>Phlyctema</taxon>
    </lineage>
</organism>
<keyword evidence="3" id="KW-1185">Reference proteome</keyword>
<accession>A0ABR4PEX9</accession>
<gene>
    <name evidence="2" type="ORF">PVAG01_05985</name>
</gene>
<evidence type="ECO:0000313" key="3">
    <source>
        <dbReference type="Proteomes" id="UP001629113"/>
    </source>
</evidence>
<reference evidence="2 3" key="1">
    <citation type="submission" date="2024-06" db="EMBL/GenBank/DDBJ databases">
        <title>Complete genome of Phlyctema vagabunda strain 19-DSS-EL-015.</title>
        <authorList>
            <person name="Fiorenzani C."/>
        </authorList>
    </citation>
    <scope>NUCLEOTIDE SEQUENCE [LARGE SCALE GENOMIC DNA]</scope>
    <source>
        <strain evidence="2 3">19-DSS-EL-015</strain>
    </source>
</reference>
<dbReference type="Proteomes" id="UP001629113">
    <property type="component" value="Unassembled WGS sequence"/>
</dbReference>
<evidence type="ECO:0000256" key="1">
    <source>
        <dbReference type="SAM" id="MobiDB-lite"/>
    </source>
</evidence>